<keyword evidence="1" id="KW-1133">Transmembrane helix</keyword>
<sequence length="129" mass="15211">MESAKENNIFIEWLMWQFYEMPKFLLEVWKNYLVFAANLFSLSLLLKTFFAPWRKYNWKYPKFFDIKEFFNTLISNAFSRILGATVRIVLIIIGILFQIFVVIAGFIIFIGWLLLPVGVVAGILFVLLV</sequence>
<organism evidence="2 3">
    <name type="scientific">Candidatus Staskawiczbacteria bacterium RIFCSPHIGHO2_01_FULL_36_16</name>
    <dbReference type="NCBI Taxonomy" id="1802200"/>
    <lineage>
        <taxon>Bacteria</taxon>
        <taxon>Candidatus Staskawicziibacteriota</taxon>
    </lineage>
</organism>
<name>A0A1G2HQX0_9BACT</name>
<proteinExistence type="predicted"/>
<dbReference type="AlphaFoldDB" id="A0A1G2HQX0"/>
<evidence type="ECO:0000313" key="2">
    <source>
        <dbReference type="EMBL" id="OGZ64789.1"/>
    </source>
</evidence>
<keyword evidence="1" id="KW-0472">Membrane</keyword>
<dbReference type="EMBL" id="MHOM01000019">
    <property type="protein sequence ID" value="OGZ64789.1"/>
    <property type="molecule type" value="Genomic_DNA"/>
</dbReference>
<protein>
    <submittedName>
        <fullName evidence="2">Uncharacterized protein</fullName>
    </submittedName>
</protein>
<dbReference type="STRING" id="1802200.A2812_01830"/>
<dbReference type="Proteomes" id="UP000177190">
    <property type="component" value="Unassembled WGS sequence"/>
</dbReference>
<comment type="caution">
    <text evidence="2">The sequence shown here is derived from an EMBL/GenBank/DDBJ whole genome shotgun (WGS) entry which is preliminary data.</text>
</comment>
<feature type="transmembrane region" description="Helical" evidence="1">
    <location>
        <begin position="73"/>
        <end position="97"/>
    </location>
</feature>
<keyword evidence="1" id="KW-0812">Transmembrane</keyword>
<gene>
    <name evidence="2" type="ORF">A2812_01830</name>
</gene>
<feature type="transmembrane region" description="Helical" evidence="1">
    <location>
        <begin position="32"/>
        <end position="53"/>
    </location>
</feature>
<feature type="transmembrane region" description="Helical" evidence="1">
    <location>
        <begin position="103"/>
        <end position="128"/>
    </location>
</feature>
<accession>A0A1G2HQX0</accession>
<evidence type="ECO:0000256" key="1">
    <source>
        <dbReference type="SAM" id="Phobius"/>
    </source>
</evidence>
<reference evidence="2 3" key="1">
    <citation type="journal article" date="2016" name="Nat. Commun.">
        <title>Thousands of microbial genomes shed light on interconnected biogeochemical processes in an aquifer system.</title>
        <authorList>
            <person name="Anantharaman K."/>
            <person name="Brown C.T."/>
            <person name="Hug L.A."/>
            <person name="Sharon I."/>
            <person name="Castelle C.J."/>
            <person name="Probst A.J."/>
            <person name="Thomas B.C."/>
            <person name="Singh A."/>
            <person name="Wilkins M.J."/>
            <person name="Karaoz U."/>
            <person name="Brodie E.L."/>
            <person name="Williams K.H."/>
            <person name="Hubbard S.S."/>
            <person name="Banfield J.F."/>
        </authorList>
    </citation>
    <scope>NUCLEOTIDE SEQUENCE [LARGE SCALE GENOMIC DNA]</scope>
</reference>
<evidence type="ECO:0000313" key="3">
    <source>
        <dbReference type="Proteomes" id="UP000177190"/>
    </source>
</evidence>